<keyword evidence="8" id="KW-1185">Reference proteome</keyword>
<dbReference type="PATRIC" id="fig|1703.6.peg.1774"/>
<dbReference type="AlphaFoldDB" id="A0A0B9A0W1"/>
<dbReference type="SUPFAM" id="SSF46785">
    <property type="entry name" value="Winged helix' DNA-binding domain"/>
    <property type="match status" value="1"/>
</dbReference>
<evidence type="ECO:0000313" key="7">
    <source>
        <dbReference type="EMBL" id="KHS52236.1"/>
    </source>
</evidence>
<dbReference type="PROSITE" id="PS51078">
    <property type="entry name" value="ICLR_ED"/>
    <property type="match status" value="1"/>
</dbReference>
<dbReference type="OrthoDB" id="4068713at2"/>
<dbReference type="InterPro" id="IPR014757">
    <property type="entry name" value="Tscrpt_reg_IclR_C"/>
</dbReference>
<dbReference type="KEGG" id="bly:A2T55_15555"/>
<accession>A0A144MEV7</accession>
<dbReference type="GO" id="GO:0045892">
    <property type="term" value="P:negative regulation of DNA-templated transcription"/>
    <property type="evidence" value="ECO:0007669"/>
    <property type="project" value="TreeGrafter"/>
</dbReference>
<dbReference type="PROSITE" id="PS51077">
    <property type="entry name" value="HTH_ICLR"/>
    <property type="match status" value="1"/>
</dbReference>
<evidence type="ECO:0000259" key="4">
    <source>
        <dbReference type="PROSITE" id="PS51077"/>
    </source>
</evidence>
<evidence type="ECO:0000259" key="5">
    <source>
        <dbReference type="PROSITE" id="PS51078"/>
    </source>
</evidence>
<organism evidence="7 8">
    <name type="scientific">Brevibacterium linens</name>
    <dbReference type="NCBI Taxonomy" id="1703"/>
    <lineage>
        <taxon>Bacteria</taxon>
        <taxon>Bacillati</taxon>
        <taxon>Actinomycetota</taxon>
        <taxon>Actinomycetes</taxon>
        <taxon>Micrococcales</taxon>
        <taxon>Brevibacteriaceae</taxon>
        <taxon>Brevibacterium</taxon>
    </lineage>
</organism>
<keyword evidence="1" id="KW-0805">Transcription regulation</keyword>
<dbReference type="InterPro" id="IPR036388">
    <property type="entry name" value="WH-like_DNA-bd_sf"/>
</dbReference>
<evidence type="ECO:0000256" key="1">
    <source>
        <dbReference type="ARBA" id="ARBA00023015"/>
    </source>
</evidence>
<evidence type="ECO:0000256" key="3">
    <source>
        <dbReference type="ARBA" id="ARBA00023163"/>
    </source>
</evidence>
<evidence type="ECO:0000256" key="2">
    <source>
        <dbReference type="ARBA" id="ARBA00023125"/>
    </source>
</evidence>
<gene>
    <name evidence="6" type="ORF">A2T55_15555</name>
    <name evidence="7" type="ORF">AE0388_1886</name>
</gene>
<feature type="domain" description="HTH iclR-type" evidence="4">
    <location>
        <begin position="6"/>
        <end position="68"/>
    </location>
</feature>
<dbReference type="Proteomes" id="UP000031488">
    <property type="component" value="Unassembled WGS sequence"/>
</dbReference>
<evidence type="ECO:0000313" key="9">
    <source>
        <dbReference type="Proteomes" id="UP000075950"/>
    </source>
</evidence>
<proteinExistence type="predicted"/>
<dbReference type="SMART" id="SM00346">
    <property type="entry name" value="HTH_ICLR"/>
    <property type="match status" value="1"/>
</dbReference>
<dbReference type="Gene3D" id="3.30.450.40">
    <property type="match status" value="1"/>
</dbReference>
<evidence type="ECO:0000313" key="8">
    <source>
        <dbReference type="Proteomes" id="UP000031488"/>
    </source>
</evidence>
<accession>A0A0B9A0W1</accession>
<dbReference type="Gene3D" id="1.10.10.10">
    <property type="entry name" value="Winged helix-like DNA-binding domain superfamily/Winged helix DNA-binding domain"/>
    <property type="match status" value="1"/>
</dbReference>
<dbReference type="EMBL" id="JTJZ01000019">
    <property type="protein sequence ID" value="KHS52236.1"/>
    <property type="molecule type" value="Genomic_DNA"/>
</dbReference>
<dbReference type="Proteomes" id="UP000075950">
    <property type="component" value="Chromosome"/>
</dbReference>
<name>A0A0B9A0W1_BRELN</name>
<dbReference type="InterPro" id="IPR005471">
    <property type="entry name" value="Tscrpt_reg_IclR_N"/>
</dbReference>
<evidence type="ECO:0000313" key="6">
    <source>
        <dbReference type="EMBL" id="AMT94962.1"/>
    </source>
</evidence>
<dbReference type="InterPro" id="IPR029016">
    <property type="entry name" value="GAF-like_dom_sf"/>
</dbReference>
<dbReference type="Pfam" id="PF09339">
    <property type="entry name" value="HTH_IclR"/>
    <property type="match status" value="1"/>
</dbReference>
<protein>
    <submittedName>
        <fullName evidence="6">IclR family transcriptional regulator</fullName>
    </submittedName>
    <submittedName>
        <fullName evidence="7">Transcriptional regulator, IclR family</fullName>
    </submittedName>
</protein>
<dbReference type="RefSeq" id="WP_039209558.1">
    <property type="nucleotide sequence ID" value="NZ_CP014869.1"/>
</dbReference>
<reference evidence="7 8" key="1">
    <citation type="submission" date="2014-11" db="EMBL/GenBank/DDBJ databases">
        <title>Draft Genome Sequence of Brevibacterium linens AE038-8.</title>
        <authorList>
            <person name="Maizel D."/>
            <person name="Utturkar S.M."/>
            <person name="Brown S.D."/>
            <person name="Ferrero M."/>
            <person name="Rosen B.P."/>
        </authorList>
    </citation>
    <scope>NUCLEOTIDE SEQUENCE [LARGE SCALE GENOMIC DNA]</scope>
    <source>
        <strain evidence="7 8">AE038-8</strain>
    </source>
</reference>
<dbReference type="PANTHER" id="PTHR30136">
    <property type="entry name" value="HELIX-TURN-HELIX TRANSCRIPTIONAL REGULATOR, ICLR FAMILY"/>
    <property type="match status" value="1"/>
</dbReference>
<dbReference type="GO" id="GO:0003700">
    <property type="term" value="F:DNA-binding transcription factor activity"/>
    <property type="evidence" value="ECO:0007669"/>
    <property type="project" value="TreeGrafter"/>
</dbReference>
<feature type="domain" description="IclR-ED" evidence="5">
    <location>
        <begin position="69"/>
        <end position="249"/>
    </location>
</feature>
<reference evidence="9" key="2">
    <citation type="submission" date="2016-03" db="EMBL/GenBank/DDBJ databases">
        <authorList>
            <person name="Ploux O."/>
        </authorList>
    </citation>
    <scope>NUCLEOTIDE SEQUENCE [LARGE SCALE GENOMIC DNA]</scope>
    <source>
        <strain evidence="9">BS258</strain>
    </source>
</reference>
<dbReference type="Pfam" id="PF01614">
    <property type="entry name" value="IclR_C"/>
    <property type="match status" value="1"/>
</dbReference>
<dbReference type="SUPFAM" id="SSF55781">
    <property type="entry name" value="GAF domain-like"/>
    <property type="match status" value="1"/>
</dbReference>
<dbReference type="STRING" id="1703.BLSMQ_3390"/>
<dbReference type="InterPro" id="IPR036390">
    <property type="entry name" value="WH_DNA-bd_sf"/>
</dbReference>
<reference evidence="6" key="3">
    <citation type="submission" date="2016-03" db="EMBL/GenBank/DDBJ databases">
        <authorList>
            <person name="Zhu Y."/>
            <person name="Sun C."/>
        </authorList>
    </citation>
    <scope>NUCLEOTIDE SEQUENCE</scope>
    <source>
        <strain evidence="6">BS258</strain>
    </source>
</reference>
<dbReference type="InterPro" id="IPR050707">
    <property type="entry name" value="HTH_MetabolicPath_Reg"/>
</dbReference>
<dbReference type="GO" id="GO:0003677">
    <property type="term" value="F:DNA binding"/>
    <property type="evidence" value="ECO:0007669"/>
    <property type="project" value="UniProtKB-KW"/>
</dbReference>
<keyword evidence="3" id="KW-0804">Transcription</keyword>
<dbReference type="EMBL" id="CP014869">
    <property type="protein sequence ID" value="AMT94962.1"/>
    <property type="molecule type" value="Genomic_DNA"/>
</dbReference>
<sequence length="249" mass="26504">MPPKGSNSVTKTFEMLELLGESPEGISAAQAAETTGYPFSTAYRLLGGLVESGYASFDARTKIYTLGMEVFRLAQKVAHRQGLSGATKGLLQELTASTGESSILAVRRGNSALTVLTVDGPQFRTTTDPGDESPLHTSSIGQALLAHDPDADATIDAIDLVARTPNSITDPAQMRERLEQIRENGWAGQSEENDIGMNALAVPVFDLDGTLLASLALAAPVFRRSLDELIEFVPQLTETAAAIAARFPR</sequence>
<dbReference type="PANTHER" id="PTHR30136:SF24">
    <property type="entry name" value="HTH-TYPE TRANSCRIPTIONAL REPRESSOR ALLR"/>
    <property type="match status" value="1"/>
</dbReference>
<keyword evidence="2" id="KW-0238">DNA-binding</keyword>